<keyword evidence="2" id="KW-0812">Transmembrane</keyword>
<protein>
    <submittedName>
        <fullName evidence="3">Uncharacterized protein</fullName>
    </submittedName>
</protein>
<feature type="transmembrane region" description="Helical" evidence="2">
    <location>
        <begin position="16"/>
        <end position="36"/>
    </location>
</feature>
<proteinExistence type="predicted"/>
<dbReference type="AlphaFoldDB" id="A0A368VVN5"/>
<evidence type="ECO:0000256" key="1">
    <source>
        <dbReference type="SAM" id="MobiDB-lite"/>
    </source>
</evidence>
<evidence type="ECO:0000313" key="4">
    <source>
        <dbReference type="Proteomes" id="UP000253495"/>
    </source>
</evidence>
<sequence length="163" mass="16519">MPTCEQSQRLARPGRWAALTGALAGSLVVITSAVALSGTTEAGLTDSEVVLEYTVTGPGKEPDTVPPPDRGAQPGVPSSNPARTAAPSASAERPGTGDEQRSRPPSQSGDRPTQSRSADGGQQTSGQTSPATAPTQQPDSQQPAEGSVSTRTAEEVPSDGTEQ</sequence>
<feature type="region of interest" description="Disordered" evidence="1">
    <location>
        <begin position="56"/>
        <end position="163"/>
    </location>
</feature>
<dbReference type="Proteomes" id="UP000253495">
    <property type="component" value="Unassembled WGS sequence"/>
</dbReference>
<accession>A0A368VVN5</accession>
<gene>
    <name evidence="3" type="ORF">DFQ14_103230</name>
</gene>
<keyword evidence="2" id="KW-1133">Transmembrane helix</keyword>
<keyword evidence="4" id="KW-1185">Reference proteome</keyword>
<evidence type="ECO:0000256" key="2">
    <source>
        <dbReference type="SAM" id="Phobius"/>
    </source>
</evidence>
<reference evidence="3 4" key="1">
    <citation type="submission" date="2018-07" db="EMBL/GenBank/DDBJ databases">
        <title>Genomic Encyclopedia of Type Strains, Phase III (KMG-III): the genomes of soil and plant-associated and newly described type strains.</title>
        <authorList>
            <person name="Whitman W."/>
        </authorList>
    </citation>
    <scope>NUCLEOTIDE SEQUENCE [LARGE SCALE GENOMIC DNA]</scope>
    <source>
        <strain evidence="3 4">CECT 8575</strain>
    </source>
</reference>
<name>A0A368VVN5_9ACTN</name>
<dbReference type="RefSeq" id="WP_114452373.1">
    <property type="nucleotide sequence ID" value="NZ_QPJC01000003.1"/>
</dbReference>
<organism evidence="3 4">
    <name type="scientific">Halopolyspora algeriensis</name>
    <dbReference type="NCBI Taxonomy" id="1500506"/>
    <lineage>
        <taxon>Bacteria</taxon>
        <taxon>Bacillati</taxon>
        <taxon>Actinomycetota</taxon>
        <taxon>Actinomycetes</taxon>
        <taxon>Actinomycetes incertae sedis</taxon>
        <taxon>Halopolyspora</taxon>
    </lineage>
</organism>
<dbReference type="EMBL" id="QPJC01000003">
    <property type="protein sequence ID" value="RCW45263.1"/>
    <property type="molecule type" value="Genomic_DNA"/>
</dbReference>
<comment type="caution">
    <text evidence="3">The sequence shown here is derived from an EMBL/GenBank/DDBJ whole genome shotgun (WGS) entry which is preliminary data.</text>
</comment>
<keyword evidence="2" id="KW-0472">Membrane</keyword>
<evidence type="ECO:0000313" key="3">
    <source>
        <dbReference type="EMBL" id="RCW45263.1"/>
    </source>
</evidence>
<feature type="compositionally biased region" description="Polar residues" evidence="1">
    <location>
        <begin position="103"/>
        <end position="151"/>
    </location>
</feature>